<keyword evidence="1" id="KW-0812">Transmembrane</keyword>
<evidence type="ECO:0000256" key="1">
    <source>
        <dbReference type="SAM" id="Phobius"/>
    </source>
</evidence>
<feature type="transmembrane region" description="Helical" evidence="1">
    <location>
        <begin position="55"/>
        <end position="75"/>
    </location>
</feature>
<dbReference type="PANTHER" id="PTHR37314:SF5">
    <property type="entry name" value="SLR0142 PROTEIN"/>
    <property type="match status" value="1"/>
</dbReference>
<gene>
    <name evidence="2" type="ORF">QOZ94_001404</name>
</gene>
<comment type="caution">
    <text evidence="2">The sequence shown here is derived from an EMBL/GenBank/DDBJ whole genome shotgun (WGS) entry which is preliminary data.</text>
</comment>
<proteinExistence type="predicted"/>
<dbReference type="InterPro" id="IPR010699">
    <property type="entry name" value="DUF1275"/>
</dbReference>
<reference evidence="2 3" key="1">
    <citation type="submission" date="2023-07" db="EMBL/GenBank/DDBJ databases">
        <title>Genomic Encyclopedia of Type Strains, Phase IV (KMG-IV): sequencing the most valuable type-strain genomes for metagenomic binning, comparative biology and taxonomic classification.</title>
        <authorList>
            <person name="Goeker M."/>
        </authorList>
    </citation>
    <scope>NUCLEOTIDE SEQUENCE [LARGE SCALE GENOMIC DNA]</scope>
    <source>
        <strain evidence="2 3">DSM 3770</strain>
    </source>
</reference>
<evidence type="ECO:0000313" key="3">
    <source>
        <dbReference type="Proteomes" id="UP001241747"/>
    </source>
</evidence>
<evidence type="ECO:0000313" key="2">
    <source>
        <dbReference type="EMBL" id="MDQ0504622.1"/>
    </source>
</evidence>
<feature type="transmembrane region" description="Helical" evidence="1">
    <location>
        <begin position="180"/>
        <end position="204"/>
    </location>
</feature>
<accession>A0ABU0LBV3</accession>
<organism evidence="2 3">
    <name type="scientific">Xanthobacter agilis</name>
    <dbReference type="NCBI Taxonomy" id="47492"/>
    <lineage>
        <taxon>Bacteria</taxon>
        <taxon>Pseudomonadati</taxon>
        <taxon>Pseudomonadota</taxon>
        <taxon>Alphaproteobacteria</taxon>
        <taxon>Hyphomicrobiales</taxon>
        <taxon>Xanthobacteraceae</taxon>
        <taxon>Xanthobacter</taxon>
    </lineage>
</organism>
<dbReference type="Pfam" id="PF06912">
    <property type="entry name" value="DUF1275"/>
    <property type="match status" value="1"/>
</dbReference>
<dbReference type="RefSeq" id="WP_237347185.1">
    <property type="nucleotide sequence ID" value="NZ_JABWGX010000029.1"/>
</dbReference>
<dbReference type="PANTHER" id="PTHR37314">
    <property type="entry name" value="SLR0142 PROTEIN"/>
    <property type="match status" value="1"/>
</dbReference>
<keyword evidence="1" id="KW-0472">Membrane</keyword>
<keyword evidence="3" id="KW-1185">Reference proteome</keyword>
<name>A0ABU0LBV3_XANAG</name>
<dbReference type="EMBL" id="JAUSVY010000003">
    <property type="protein sequence ID" value="MDQ0504622.1"/>
    <property type="molecule type" value="Genomic_DNA"/>
</dbReference>
<protein>
    <submittedName>
        <fullName evidence="2">Uncharacterized membrane protein YoaK (UPF0700 family)</fullName>
    </submittedName>
</protein>
<sequence length="231" mass="24525">MRRVLPILLSFNAGFVDTAGFISLGGLFTAHVTGNIVTFAAALAEGHAPEFGKVVSIPVFAVVVAGAHLLGRAMALRGYSDFRVLMAAKLVLLAHAAHVAITFGPFFDPSAPSTLMTGMTLVSAMALQNALHRTHLKDLPPSTMITGTVTQILVDVMALWRPHPETERQVTLDRLTRFSANFAAFVGGCALASFLCLLFGLWALMVPPLVAVAEIFTLPTDEASGNDRPKG</sequence>
<keyword evidence="1" id="KW-1133">Transmembrane helix</keyword>
<dbReference type="Proteomes" id="UP001241747">
    <property type="component" value="Unassembled WGS sequence"/>
</dbReference>